<protein>
    <recommendedName>
        <fullName evidence="4">Serine active site containing 1-like protein</fullName>
    </recommendedName>
</protein>
<dbReference type="RefSeq" id="WP_188529608.1">
    <property type="nucleotide sequence ID" value="NZ_BMGI01000006.1"/>
</dbReference>
<keyword evidence="3" id="KW-1185">Reference proteome</keyword>
<dbReference type="Proteomes" id="UP000617355">
    <property type="component" value="Unassembled WGS sequence"/>
</dbReference>
<organism evidence="2 3">
    <name type="scientific">Sinisalibacter lacisalsi</name>
    <dbReference type="NCBI Taxonomy" id="1526570"/>
    <lineage>
        <taxon>Bacteria</taxon>
        <taxon>Pseudomonadati</taxon>
        <taxon>Pseudomonadota</taxon>
        <taxon>Alphaproteobacteria</taxon>
        <taxon>Rhodobacterales</taxon>
        <taxon>Roseobacteraceae</taxon>
        <taxon>Sinisalibacter</taxon>
    </lineage>
</organism>
<proteinExistence type="predicted"/>
<keyword evidence="1" id="KW-0812">Transmembrane</keyword>
<accession>A0ABQ1QW96</accession>
<feature type="transmembrane region" description="Helical" evidence="1">
    <location>
        <begin position="123"/>
        <end position="144"/>
    </location>
</feature>
<evidence type="ECO:0000313" key="3">
    <source>
        <dbReference type="Proteomes" id="UP000617355"/>
    </source>
</evidence>
<feature type="transmembrane region" description="Helical" evidence="1">
    <location>
        <begin position="243"/>
        <end position="263"/>
    </location>
</feature>
<sequence>MSPVLRLTWGLAIAAAVLATLGLLTIRPFIDHVAFAPDQGFNWYYWKRPDPDAISRASMWASYIAHQVFIWGVIAWAQANRERLRDRNRMHPVNWIALGGTAAFVALHYGQTALFYDGLGQDLPVITSQGSVILLLVIVLLMEAPRRGLFFGTGRGWFASIKPILIRYHGYYFAWAITFTYWYHPMETTAGHLLGFLYTFLLFLQAAFIFTRVHTNRWWTFTLEASVLIHGVVVALVAGQEFWTMFFFGFLFLVVVTQMHGLGLTRRARWAIAALSVALMLAVYSQKGWGAINEVIRIPAIDYLLVFAIGGALLAMRKLGVFKAGRAD</sequence>
<gene>
    <name evidence="2" type="ORF">GCM10011358_31390</name>
</gene>
<dbReference type="EMBL" id="BMGI01000006">
    <property type="protein sequence ID" value="GGD45370.1"/>
    <property type="molecule type" value="Genomic_DNA"/>
</dbReference>
<feature type="transmembrane region" description="Helical" evidence="1">
    <location>
        <begin position="218"/>
        <end position="237"/>
    </location>
</feature>
<keyword evidence="1" id="KW-1133">Transmembrane helix</keyword>
<keyword evidence="1" id="KW-0472">Membrane</keyword>
<reference evidence="3" key="1">
    <citation type="journal article" date="2019" name="Int. J. Syst. Evol. Microbiol.">
        <title>The Global Catalogue of Microorganisms (GCM) 10K type strain sequencing project: providing services to taxonomists for standard genome sequencing and annotation.</title>
        <authorList>
            <consortium name="The Broad Institute Genomics Platform"/>
            <consortium name="The Broad Institute Genome Sequencing Center for Infectious Disease"/>
            <person name="Wu L."/>
            <person name="Ma J."/>
        </authorList>
    </citation>
    <scope>NUCLEOTIDE SEQUENCE [LARGE SCALE GENOMIC DNA]</scope>
    <source>
        <strain evidence="3">CGMCC 1.12922</strain>
    </source>
</reference>
<feature type="transmembrane region" description="Helical" evidence="1">
    <location>
        <begin position="165"/>
        <end position="184"/>
    </location>
</feature>
<feature type="transmembrane region" description="Helical" evidence="1">
    <location>
        <begin position="270"/>
        <end position="289"/>
    </location>
</feature>
<feature type="transmembrane region" description="Helical" evidence="1">
    <location>
        <begin position="60"/>
        <end position="80"/>
    </location>
</feature>
<feature type="transmembrane region" description="Helical" evidence="1">
    <location>
        <begin position="7"/>
        <end position="30"/>
    </location>
</feature>
<comment type="caution">
    <text evidence="2">The sequence shown here is derived from an EMBL/GenBank/DDBJ whole genome shotgun (WGS) entry which is preliminary data.</text>
</comment>
<feature type="transmembrane region" description="Helical" evidence="1">
    <location>
        <begin position="92"/>
        <end position="111"/>
    </location>
</feature>
<feature type="transmembrane region" description="Helical" evidence="1">
    <location>
        <begin position="190"/>
        <end position="211"/>
    </location>
</feature>
<feature type="transmembrane region" description="Helical" evidence="1">
    <location>
        <begin position="295"/>
        <end position="316"/>
    </location>
</feature>
<name>A0ABQ1QW96_9RHOB</name>
<evidence type="ECO:0008006" key="4">
    <source>
        <dbReference type="Google" id="ProtNLM"/>
    </source>
</evidence>
<evidence type="ECO:0000256" key="1">
    <source>
        <dbReference type="SAM" id="Phobius"/>
    </source>
</evidence>
<evidence type="ECO:0000313" key="2">
    <source>
        <dbReference type="EMBL" id="GGD45370.1"/>
    </source>
</evidence>